<feature type="compositionally biased region" description="Low complexity" evidence="1">
    <location>
        <begin position="44"/>
        <end position="58"/>
    </location>
</feature>
<feature type="region of interest" description="Disordered" evidence="1">
    <location>
        <begin position="240"/>
        <end position="263"/>
    </location>
</feature>
<gene>
    <name evidence="2" type="ORF">ACFQMF_08355</name>
</gene>
<dbReference type="PROSITE" id="PS51257">
    <property type="entry name" value="PROKAR_LIPOPROTEIN"/>
    <property type="match status" value="1"/>
</dbReference>
<accession>A0ABD6AKB9</accession>
<evidence type="ECO:0000256" key="1">
    <source>
        <dbReference type="SAM" id="MobiDB-lite"/>
    </source>
</evidence>
<sequence length="345" mass="37480">MVQPSRKRVRLSRRRILSSLCATGGVLLAGCVNEPDASNETDGGDATAGDGGQTTPPDSTQSVPELPEDTASDACPSFESAERVVCYEAVDPEATPIVLAPESRSVRSDRSTGFTLRNRSEQRFETNFYHWQLYKRADGDWYYIAPQSWPEPLTPLAAGDEHTWTVTVANGRVGDGDSVEPVEGTESLTLAGLGGGHYAFGADGWFAAGSYEDPIALAAGFELEADPLQLRPTAAIAETERDGETLVARSTRGEPDGDGDRPDAFVLERVDGSETDAERVIVEQVVRNDQLRDAIALSRERDADRVRLEEFSNSIPPFGLDDARTYEFRDERYRVTTRAGDDGGG</sequence>
<reference evidence="2 3" key="1">
    <citation type="journal article" date="2019" name="Int. J. Syst. Evol. Microbiol.">
        <title>The Global Catalogue of Microorganisms (GCM) 10K type strain sequencing project: providing services to taxonomists for standard genome sequencing and annotation.</title>
        <authorList>
            <consortium name="The Broad Institute Genomics Platform"/>
            <consortium name="The Broad Institute Genome Sequencing Center for Infectious Disease"/>
            <person name="Wu L."/>
            <person name="Ma J."/>
        </authorList>
    </citation>
    <scope>NUCLEOTIDE SEQUENCE [LARGE SCALE GENOMIC DNA]</scope>
    <source>
        <strain evidence="2 3">CGMCC 1.12554</strain>
    </source>
</reference>
<dbReference type="AlphaFoldDB" id="A0ABD6AKB9"/>
<feature type="compositionally biased region" description="Basic and acidic residues" evidence="1">
    <location>
        <begin position="251"/>
        <end position="263"/>
    </location>
</feature>
<organism evidence="2 3">
    <name type="scientific">Halorubrum rutilum</name>
    <dbReference type="NCBI Taxonomy" id="1364933"/>
    <lineage>
        <taxon>Archaea</taxon>
        <taxon>Methanobacteriati</taxon>
        <taxon>Methanobacteriota</taxon>
        <taxon>Stenosarchaea group</taxon>
        <taxon>Halobacteria</taxon>
        <taxon>Halobacteriales</taxon>
        <taxon>Haloferacaceae</taxon>
        <taxon>Halorubrum</taxon>
    </lineage>
</organism>
<dbReference type="RefSeq" id="WP_256409019.1">
    <property type="nucleotide sequence ID" value="NZ_JANHDN010000004.1"/>
</dbReference>
<comment type="caution">
    <text evidence="2">The sequence shown here is derived from an EMBL/GenBank/DDBJ whole genome shotgun (WGS) entry which is preliminary data.</text>
</comment>
<name>A0ABD6AKB9_9EURY</name>
<evidence type="ECO:0000313" key="2">
    <source>
        <dbReference type="EMBL" id="MFC7324589.1"/>
    </source>
</evidence>
<protein>
    <submittedName>
        <fullName evidence="2">Uncharacterized protein</fullName>
    </submittedName>
</protein>
<proteinExistence type="predicted"/>
<keyword evidence="3" id="KW-1185">Reference proteome</keyword>
<evidence type="ECO:0000313" key="3">
    <source>
        <dbReference type="Proteomes" id="UP001596545"/>
    </source>
</evidence>
<feature type="region of interest" description="Disordered" evidence="1">
    <location>
        <begin position="31"/>
        <end position="74"/>
    </location>
</feature>
<dbReference type="Proteomes" id="UP001596545">
    <property type="component" value="Unassembled WGS sequence"/>
</dbReference>
<dbReference type="EMBL" id="JBHTBL010000005">
    <property type="protein sequence ID" value="MFC7324589.1"/>
    <property type="molecule type" value="Genomic_DNA"/>
</dbReference>